<name>A0A6N2LZP7_SALVM</name>
<evidence type="ECO:0000313" key="1">
    <source>
        <dbReference type="EMBL" id="VFU41083.1"/>
    </source>
</evidence>
<reference evidence="1" key="1">
    <citation type="submission" date="2019-03" db="EMBL/GenBank/DDBJ databases">
        <authorList>
            <person name="Mank J."/>
            <person name="Almeida P."/>
        </authorList>
    </citation>
    <scope>NUCLEOTIDE SEQUENCE</scope>
    <source>
        <strain evidence="1">78183</strain>
    </source>
</reference>
<protein>
    <submittedName>
        <fullName evidence="1">Uncharacterized protein</fullName>
    </submittedName>
</protein>
<organism evidence="1">
    <name type="scientific">Salix viminalis</name>
    <name type="common">Common osier</name>
    <name type="synonym">Basket willow</name>
    <dbReference type="NCBI Taxonomy" id="40686"/>
    <lineage>
        <taxon>Eukaryota</taxon>
        <taxon>Viridiplantae</taxon>
        <taxon>Streptophyta</taxon>
        <taxon>Embryophyta</taxon>
        <taxon>Tracheophyta</taxon>
        <taxon>Spermatophyta</taxon>
        <taxon>Magnoliopsida</taxon>
        <taxon>eudicotyledons</taxon>
        <taxon>Gunneridae</taxon>
        <taxon>Pentapetalae</taxon>
        <taxon>rosids</taxon>
        <taxon>fabids</taxon>
        <taxon>Malpighiales</taxon>
        <taxon>Salicaceae</taxon>
        <taxon>Saliceae</taxon>
        <taxon>Salix</taxon>
    </lineage>
</organism>
<gene>
    <name evidence="1" type="ORF">SVIM_LOCUS239663</name>
</gene>
<dbReference type="EMBL" id="CAADRP010001556">
    <property type="protein sequence ID" value="VFU41083.1"/>
    <property type="molecule type" value="Genomic_DNA"/>
</dbReference>
<proteinExistence type="predicted"/>
<dbReference type="AlphaFoldDB" id="A0A6N2LZP7"/>
<sequence>MTKMSITLIELQLTRKNRYAKLAELVNQYMAPFAIGFEVHLHEAYKVGYNVALCMRLVKEM</sequence>
<accession>A0A6N2LZP7</accession>